<comment type="caution">
    <text evidence="3">The sequence shown here is derived from an EMBL/GenBank/DDBJ whole genome shotgun (WGS) entry which is preliminary data.</text>
</comment>
<sequence>MKEGWTTRWKALFIWLSGYLSIIAFAIVGGYAIVKSEDEELKKTAKQALIVTVIFTAISMFLSLYNAIGGMTDGYYASAAYEAYSILSQLTAIAKIIVFVVFAAISFFKGNPTVTAEKAASVKTAESSEAVTAAERTADAAEAAESAEAADGADAGSGV</sequence>
<evidence type="ECO:0000313" key="4">
    <source>
        <dbReference type="Proteomes" id="UP000824094"/>
    </source>
</evidence>
<evidence type="ECO:0000256" key="1">
    <source>
        <dbReference type="SAM" id="MobiDB-lite"/>
    </source>
</evidence>
<feature type="transmembrane region" description="Helical" evidence="2">
    <location>
        <begin position="12"/>
        <end position="34"/>
    </location>
</feature>
<feature type="transmembrane region" description="Helical" evidence="2">
    <location>
        <begin position="86"/>
        <end position="108"/>
    </location>
</feature>
<reference evidence="3" key="1">
    <citation type="submission" date="2020-10" db="EMBL/GenBank/DDBJ databases">
        <authorList>
            <person name="Gilroy R."/>
        </authorList>
    </citation>
    <scope>NUCLEOTIDE SEQUENCE</scope>
    <source>
        <strain evidence="3">18911</strain>
    </source>
</reference>
<feature type="transmembrane region" description="Helical" evidence="2">
    <location>
        <begin position="46"/>
        <end position="66"/>
    </location>
</feature>
<keyword evidence="2" id="KW-0812">Transmembrane</keyword>
<reference evidence="3" key="2">
    <citation type="journal article" date="2021" name="PeerJ">
        <title>Extensive microbial diversity within the chicken gut microbiome revealed by metagenomics and culture.</title>
        <authorList>
            <person name="Gilroy R."/>
            <person name="Ravi A."/>
            <person name="Getino M."/>
            <person name="Pursley I."/>
            <person name="Horton D.L."/>
            <person name="Alikhan N.F."/>
            <person name="Baker D."/>
            <person name="Gharbi K."/>
            <person name="Hall N."/>
            <person name="Watson M."/>
            <person name="Adriaenssens E.M."/>
            <person name="Foster-Nyarko E."/>
            <person name="Jarju S."/>
            <person name="Secka A."/>
            <person name="Antonio M."/>
            <person name="Oren A."/>
            <person name="Chaudhuri R.R."/>
            <person name="La Ragione R."/>
            <person name="Hildebrand F."/>
            <person name="Pallen M.J."/>
        </authorList>
    </citation>
    <scope>NUCLEOTIDE SEQUENCE</scope>
    <source>
        <strain evidence="3">18911</strain>
    </source>
</reference>
<proteinExistence type="predicted"/>
<gene>
    <name evidence="3" type="ORF">IAB05_03285</name>
</gene>
<evidence type="ECO:0000256" key="2">
    <source>
        <dbReference type="SAM" id="Phobius"/>
    </source>
</evidence>
<dbReference type="Proteomes" id="UP000824094">
    <property type="component" value="Unassembled WGS sequence"/>
</dbReference>
<organism evidence="3 4">
    <name type="scientific">Candidatus Stercoripulliclostridium merdigallinarum</name>
    <dbReference type="NCBI Taxonomy" id="2840951"/>
    <lineage>
        <taxon>Bacteria</taxon>
        <taxon>Bacillati</taxon>
        <taxon>Bacillota</taxon>
        <taxon>Clostridia</taxon>
        <taxon>Eubacteriales</taxon>
        <taxon>Candidatus Stercoripulliclostridium</taxon>
    </lineage>
</organism>
<dbReference type="AlphaFoldDB" id="A0A9D1MHI6"/>
<evidence type="ECO:0000313" key="3">
    <source>
        <dbReference type="EMBL" id="HIU60399.1"/>
    </source>
</evidence>
<keyword evidence="2" id="KW-0472">Membrane</keyword>
<accession>A0A9D1MHI6</accession>
<feature type="region of interest" description="Disordered" evidence="1">
    <location>
        <begin position="133"/>
        <end position="159"/>
    </location>
</feature>
<protein>
    <submittedName>
        <fullName evidence="3">Uncharacterized protein</fullName>
    </submittedName>
</protein>
<dbReference type="EMBL" id="DVNF01000096">
    <property type="protein sequence ID" value="HIU60399.1"/>
    <property type="molecule type" value="Genomic_DNA"/>
</dbReference>
<name>A0A9D1MHI6_9FIRM</name>
<keyword evidence="2" id="KW-1133">Transmembrane helix</keyword>